<accession>A0A1G6IV37</accession>
<dbReference type="AlphaFoldDB" id="A0A1G6IV37"/>
<dbReference type="STRING" id="530584.SAMN05421630_101427"/>
<organism evidence="2 3">
    <name type="scientific">Prauserella marina</name>
    <dbReference type="NCBI Taxonomy" id="530584"/>
    <lineage>
        <taxon>Bacteria</taxon>
        <taxon>Bacillati</taxon>
        <taxon>Actinomycetota</taxon>
        <taxon>Actinomycetes</taxon>
        <taxon>Pseudonocardiales</taxon>
        <taxon>Pseudonocardiaceae</taxon>
        <taxon>Prauserella</taxon>
    </lineage>
</organism>
<keyword evidence="3" id="KW-1185">Reference proteome</keyword>
<dbReference type="PANTHER" id="PTHR15032">
    <property type="entry name" value="N-ACYL-PHOSPHATIDYLETHANOLAMINE-HYDROLYZING PHOSPHOLIPASE D"/>
    <property type="match status" value="1"/>
</dbReference>
<proteinExistence type="predicted"/>
<dbReference type="SUPFAM" id="SSF56281">
    <property type="entry name" value="Metallo-hydrolase/oxidoreductase"/>
    <property type="match status" value="1"/>
</dbReference>
<feature type="region of interest" description="Disordered" evidence="1">
    <location>
        <begin position="1"/>
        <end position="33"/>
    </location>
</feature>
<dbReference type="InterPro" id="IPR036866">
    <property type="entry name" value="RibonucZ/Hydroxyglut_hydro"/>
</dbReference>
<feature type="compositionally biased region" description="Low complexity" evidence="1">
    <location>
        <begin position="9"/>
        <end position="18"/>
    </location>
</feature>
<dbReference type="GO" id="GO:0005737">
    <property type="term" value="C:cytoplasm"/>
    <property type="evidence" value="ECO:0007669"/>
    <property type="project" value="TreeGrafter"/>
</dbReference>
<dbReference type="EMBL" id="FMZE01000001">
    <property type="protein sequence ID" value="SDC10283.1"/>
    <property type="molecule type" value="Genomic_DNA"/>
</dbReference>
<reference evidence="2 3" key="1">
    <citation type="submission" date="2016-10" db="EMBL/GenBank/DDBJ databases">
        <authorList>
            <person name="de Groot N.N."/>
        </authorList>
    </citation>
    <scope>NUCLEOTIDE SEQUENCE [LARGE SCALE GENOMIC DNA]</scope>
    <source>
        <strain evidence="2 3">CGMCC 4.5506</strain>
    </source>
</reference>
<evidence type="ECO:0000313" key="3">
    <source>
        <dbReference type="Proteomes" id="UP000199494"/>
    </source>
</evidence>
<dbReference type="InterPro" id="IPR001279">
    <property type="entry name" value="Metallo-B-lactamas"/>
</dbReference>
<evidence type="ECO:0000313" key="2">
    <source>
        <dbReference type="EMBL" id="SDC10283.1"/>
    </source>
</evidence>
<sequence>MAKRDRTGSVKTVGTTKTARSGKVRRSGSPAPGRAAPWLLTSLLAGAGAVAATGIGLATRGLLPALGGKPVPSDLLRSPQFHEGVFRNVSAARPLPPGSAGGAAREFLFGGQPRRPKGPVPLVPPRGPAPADGVHVTWFGHASSLVELDGKRVLIDPVWSDRVSPSRVVGPKRLHPVPHRLDDVPDVDAIIISHDHYDHLDLPTVLELTRARQAPFVVPLGVGAHLRKWRVPDSRIVELDWGDSTTIGELTITATPAQHFSGRAFQRNNTLWASWVVAAPRHRVFYSGDTGYFGGFATIGEQFGPFDATLIQIGAYAPGWPDIHMTPEEGVATHLDVRGGVLVPVHWATFNLAPHAWGEPVERAWKEAKAHDVKLAVPRPGERIDVAAPAQVDGWWKALG</sequence>
<protein>
    <submittedName>
        <fullName evidence="2">L-ascorbate metabolism protein UlaG, beta-lactamase superfamily</fullName>
    </submittedName>
</protein>
<dbReference type="OrthoDB" id="9805728at2"/>
<dbReference type="Pfam" id="PF12706">
    <property type="entry name" value="Lactamase_B_2"/>
    <property type="match status" value="1"/>
</dbReference>
<dbReference type="RefSeq" id="WP_091795634.1">
    <property type="nucleotide sequence ID" value="NZ_CP016353.1"/>
</dbReference>
<dbReference type="Proteomes" id="UP000199494">
    <property type="component" value="Unassembled WGS sequence"/>
</dbReference>
<name>A0A1G6IV37_9PSEU</name>
<dbReference type="Gene3D" id="3.60.15.10">
    <property type="entry name" value="Ribonuclease Z/Hydroxyacylglutathione hydrolase-like"/>
    <property type="match status" value="1"/>
</dbReference>
<dbReference type="SMART" id="SM00849">
    <property type="entry name" value="Lactamase_B"/>
    <property type="match status" value="1"/>
</dbReference>
<dbReference type="PANTHER" id="PTHR15032:SF4">
    <property type="entry name" value="N-ACYL-PHOSPHATIDYLETHANOLAMINE-HYDROLYZING PHOSPHOLIPASE D"/>
    <property type="match status" value="1"/>
</dbReference>
<evidence type="ECO:0000256" key="1">
    <source>
        <dbReference type="SAM" id="MobiDB-lite"/>
    </source>
</evidence>
<gene>
    <name evidence="2" type="ORF">SAMN05421630_101427</name>
</gene>